<reference evidence="2 3" key="1">
    <citation type="submission" date="2020-08" db="EMBL/GenBank/DDBJ databases">
        <title>Genomic Encyclopedia of Type Strains, Phase IV (KMG-V): Genome sequencing to study the core and pangenomes of soil and plant-associated prokaryotes.</title>
        <authorList>
            <person name="Whitman W."/>
        </authorList>
    </citation>
    <scope>NUCLEOTIDE SEQUENCE [LARGE SCALE GENOMIC DNA]</scope>
    <source>
        <strain evidence="2 3">SEMIA 402</strain>
    </source>
</reference>
<dbReference type="GO" id="GO:0016787">
    <property type="term" value="F:hydrolase activity"/>
    <property type="evidence" value="ECO:0007669"/>
    <property type="project" value="UniProtKB-KW"/>
</dbReference>
<gene>
    <name evidence="2" type="ORF">GGE12_006837</name>
</gene>
<keyword evidence="2" id="KW-0378">Hydrolase</keyword>
<dbReference type="InterPro" id="IPR013189">
    <property type="entry name" value="Glyco_hydro_32_C"/>
</dbReference>
<dbReference type="AlphaFoldDB" id="A0A7W6RUT8"/>
<dbReference type="EMBL" id="JACIGM010000023">
    <property type="protein sequence ID" value="MBB4279024.1"/>
    <property type="molecule type" value="Genomic_DNA"/>
</dbReference>
<name>A0A7W6RUT8_9HYPH</name>
<evidence type="ECO:0000313" key="3">
    <source>
        <dbReference type="Proteomes" id="UP000533641"/>
    </source>
</evidence>
<evidence type="ECO:0000259" key="1">
    <source>
        <dbReference type="Pfam" id="PF08244"/>
    </source>
</evidence>
<feature type="domain" description="Glycosyl hydrolase family 32 C-terminal" evidence="1">
    <location>
        <begin position="83"/>
        <end position="124"/>
    </location>
</feature>
<dbReference type="Pfam" id="PF08244">
    <property type="entry name" value="Glyco_hydro_32C"/>
    <property type="match status" value="1"/>
</dbReference>
<dbReference type="SUPFAM" id="SSF49899">
    <property type="entry name" value="Concanavalin A-like lectins/glucanases"/>
    <property type="match status" value="1"/>
</dbReference>
<dbReference type="RefSeq" id="WP_183930356.1">
    <property type="nucleotide sequence ID" value="NZ_JACIGM010000023.1"/>
</dbReference>
<protein>
    <submittedName>
        <fullName evidence="2">Sucrose-6-phosphate hydrolase SacC (GH32 family)</fullName>
    </submittedName>
</protein>
<dbReference type="InterPro" id="IPR013320">
    <property type="entry name" value="ConA-like_dom_sf"/>
</dbReference>
<accession>A0A7W6RUT8</accession>
<organism evidence="2 3">
    <name type="scientific">Rhizobium mongolense</name>
    <dbReference type="NCBI Taxonomy" id="57676"/>
    <lineage>
        <taxon>Bacteria</taxon>
        <taxon>Pseudomonadati</taxon>
        <taxon>Pseudomonadota</taxon>
        <taxon>Alphaproteobacteria</taxon>
        <taxon>Hyphomicrobiales</taxon>
        <taxon>Rhizobiaceae</taxon>
        <taxon>Rhizobium/Agrobacterium group</taxon>
        <taxon>Rhizobium</taxon>
    </lineage>
</organism>
<dbReference type="Gene3D" id="2.60.120.560">
    <property type="entry name" value="Exo-inulinase, domain 1"/>
    <property type="match status" value="1"/>
</dbReference>
<dbReference type="Proteomes" id="UP000533641">
    <property type="component" value="Unassembled WGS sequence"/>
</dbReference>
<proteinExistence type="predicted"/>
<comment type="caution">
    <text evidence="2">The sequence shown here is derived from an EMBL/GenBank/DDBJ whole genome shotgun (WGS) entry which is preliminary data.</text>
</comment>
<evidence type="ECO:0000313" key="2">
    <source>
        <dbReference type="EMBL" id="MBB4279024.1"/>
    </source>
</evidence>
<sequence>MKPAEEIEAAFCNSLVHDAEAGAYSLAAEPVHIRLQGDLNETTIAAAQIGQLSFTIPVEGSAISVRLPQDDGSIQDIGVLPDAADIRVIHDRGVIEIFVDGGAVCGTRRSYLNTVPHSISIKSKSSSLIHGFGSRSDCR</sequence>